<accession>A0A7W9T4U3</accession>
<sequence>MSSLLKLPLVVILLTGAAVGARAQTGRTLTGTSNAEYISREMDKGRGRGGAVVTTGSPYLLPAWTQGNVLTTRGRVPQAWLKYDLAEDGRLLWRRAPADSLELSAADVQEFSLGDPAQGGPFVFRQYPAAQKLKRASRNPFFEVRYDADRTGLLRQRTRMLVQKGTSPSLATRPSNVWQETTAYYLKQPDNTLQPIRLSEKAVLAALSPTHTAALTQYIAQQQLDLAQEADLIKLLTYYNTL</sequence>
<evidence type="ECO:0000256" key="1">
    <source>
        <dbReference type="SAM" id="SignalP"/>
    </source>
</evidence>
<comment type="caution">
    <text evidence="2">The sequence shown here is derived from an EMBL/GenBank/DDBJ whole genome shotgun (WGS) entry which is preliminary data.</text>
</comment>
<feature type="chain" id="PRO_5030607841" evidence="1">
    <location>
        <begin position="24"/>
        <end position="242"/>
    </location>
</feature>
<keyword evidence="1" id="KW-0732">Signal</keyword>
<proteinExistence type="predicted"/>
<protein>
    <submittedName>
        <fullName evidence="2">Uncharacterized protein</fullName>
    </submittedName>
</protein>
<dbReference type="AlphaFoldDB" id="A0A7W9T4U3"/>
<gene>
    <name evidence="2" type="ORF">HNQ93_003821</name>
</gene>
<evidence type="ECO:0000313" key="3">
    <source>
        <dbReference type="Proteomes" id="UP000532746"/>
    </source>
</evidence>
<feature type="signal peptide" evidence="1">
    <location>
        <begin position="1"/>
        <end position="23"/>
    </location>
</feature>
<dbReference type="EMBL" id="JACHGG010000007">
    <property type="protein sequence ID" value="MBB6060945.1"/>
    <property type="molecule type" value="Genomic_DNA"/>
</dbReference>
<organism evidence="2 3">
    <name type="scientific">Hymenobacter luteus</name>
    <dbReference type="NCBI Taxonomy" id="1411122"/>
    <lineage>
        <taxon>Bacteria</taxon>
        <taxon>Pseudomonadati</taxon>
        <taxon>Bacteroidota</taxon>
        <taxon>Cytophagia</taxon>
        <taxon>Cytophagales</taxon>
        <taxon>Hymenobacteraceae</taxon>
        <taxon>Hymenobacter</taxon>
    </lineage>
</organism>
<dbReference type="Proteomes" id="UP000532746">
    <property type="component" value="Unassembled WGS sequence"/>
</dbReference>
<keyword evidence="3" id="KW-1185">Reference proteome</keyword>
<reference evidence="2 3" key="1">
    <citation type="submission" date="2020-08" db="EMBL/GenBank/DDBJ databases">
        <title>Genomic Encyclopedia of Type Strains, Phase IV (KMG-IV): sequencing the most valuable type-strain genomes for metagenomic binning, comparative biology and taxonomic classification.</title>
        <authorList>
            <person name="Goeker M."/>
        </authorList>
    </citation>
    <scope>NUCLEOTIDE SEQUENCE [LARGE SCALE GENOMIC DNA]</scope>
    <source>
        <strain evidence="2 3">DSM 26718</strain>
    </source>
</reference>
<evidence type="ECO:0000313" key="2">
    <source>
        <dbReference type="EMBL" id="MBB6060945.1"/>
    </source>
</evidence>
<dbReference type="RefSeq" id="WP_183405044.1">
    <property type="nucleotide sequence ID" value="NZ_JACHGG010000007.1"/>
</dbReference>
<name>A0A7W9T4U3_9BACT</name>